<feature type="chain" id="PRO_5021824220" evidence="1">
    <location>
        <begin position="23"/>
        <end position="453"/>
    </location>
</feature>
<name>A0A517SAR1_9PLAN</name>
<dbReference type="KEGG" id="ccos:Pan44_12360"/>
<dbReference type="InParanoid" id="A0A517SAR1"/>
<feature type="signal peptide" evidence="1">
    <location>
        <begin position="1"/>
        <end position="22"/>
    </location>
</feature>
<proteinExistence type="predicted"/>
<dbReference type="OrthoDB" id="264270at2"/>
<sequence length="453" mass="49677" precursor="true">MIRLLLTFLAVAALLAPAGAAAEWKAGAAKVTITPENLMWMSGYGSRNKPAEGKLTDLWAKALVLEAENGQKLCLVTLDLVGIDRGLMQELKDRIGKQTGLKEHEIVFSCSHTHTGPAVRGNLIPMYAFGTDHSQRVLIDDYWKLLTTRIPAVVGDAVKDLAPSEVAWANGTAEFAVNRRNNKEPEVPKLRAEGKLVGPVDHSVPVLSVRRDKKLRAVAFGYACHATVLSFYQWSGDYPGFAMMALENEYPEAVALFCTGCGADQNPLPRREVSLAQDYGKQLATAVSNVLKEKMTPIKGAAKAQYAEIDLGFSKIPSREELEKTAAGPDNAEARRAKVLLEQWTSRSEWPAGFQYPYPVQTWVLGDGPRWAFLGGEVVVDYSLRLKKELGEANTWVGGYANDVMAYVPSERVLTEGGYEGATSMMYYALPSPWAPGLEDKIVGEVKRQLESK</sequence>
<accession>A0A517SAR1</accession>
<organism evidence="3 4">
    <name type="scientific">Caulifigura coniformis</name>
    <dbReference type="NCBI Taxonomy" id="2527983"/>
    <lineage>
        <taxon>Bacteria</taxon>
        <taxon>Pseudomonadati</taxon>
        <taxon>Planctomycetota</taxon>
        <taxon>Planctomycetia</taxon>
        <taxon>Planctomycetales</taxon>
        <taxon>Planctomycetaceae</taxon>
        <taxon>Caulifigura</taxon>
    </lineage>
</organism>
<dbReference type="Pfam" id="PF04734">
    <property type="entry name" value="Ceramidase_alk"/>
    <property type="match status" value="1"/>
</dbReference>
<evidence type="ECO:0000313" key="4">
    <source>
        <dbReference type="Proteomes" id="UP000315700"/>
    </source>
</evidence>
<reference evidence="3 4" key="1">
    <citation type="submission" date="2019-02" db="EMBL/GenBank/DDBJ databases">
        <title>Deep-cultivation of Planctomycetes and their phenomic and genomic characterization uncovers novel biology.</title>
        <authorList>
            <person name="Wiegand S."/>
            <person name="Jogler M."/>
            <person name="Boedeker C."/>
            <person name="Pinto D."/>
            <person name="Vollmers J."/>
            <person name="Rivas-Marin E."/>
            <person name="Kohn T."/>
            <person name="Peeters S.H."/>
            <person name="Heuer A."/>
            <person name="Rast P."/>
            <person name="Oberbeckmann S."/>
            <person name="Bunk B."/>
            <person name="Jeske O."/>
            <person name="Meyerdierks A."/>
            <person name="Storesund J.E."/>
            <person name="Kallscheuer N."/>
            <person name="Luecker S."/>
            <person name="Lage O.M."/>
            <person name="Pohl T."/>
            <person name="Merkel B.J."/>
            <person name="Hornburger P."/>
            <person name="Mueller R.-W."/>
            <person name="Bruemmer F."/>
            <person name="Labrenz M."/>
            <person name="Spormann A.M."/>
            <person name="Op den Camp H."/>
            <person name="Overmann J."/>
            <person name="Amann R."/>
            <person name="Jetten M.S.M."/>
            <person name="Mascher T."/>
            <person name="Medema M.H."/>
            <person name="Devos D.P."/>
            <person name="Kaster A.-K."/>
            <person name="Ovreas L."/>
            <person name="Rohde M."/>
            <person name="Galperin M.Y."/>
            <person name="Jogler C."/>
        </authorList>
    </citation>
    <scope>NUCLEOTIDE SEQUENCE [LARGE SCALE GENOMIC DNA]</scope>
    <source>
        <strain evidence="3 4">Pan44</strain>
    </source>
</reference>
<keyword evidence="1" id="KW-0732">Signal</keyword>
<evidence type="ECO:0000256" key="1">
    <source>
        <dbReference type="SAM" id="SignalP"/>
    </source>
</evidence>
<evidence type="ECO:0000313" key="3">
    <source>
        <dbReference type="EMBL" id="QDT53220.1"/>
    </source>
</evidence>
<dbReference type="AlphaFoldDB" id="A0A517SAR1"/>
<dbReference type="Proteomes" id="UP000315700">
    <property type="component" value="Chromosome"/>
</dbReference>
<dbReference type="RefSeq" id="WP_145028250.1">
    <property type="nucleotide sequence ID" value="NZ_CP036271.1"/>
</dbReference>
<dbReference type="EMBL" id="CP036271">
    <property type="protein sequence ID" value="QDT53220.1"/>
    <property type="molecule type" value="Genomic_DNA"/>
</dbReference>
<gene>
    <name evidence="3" type="ORF">Pan44_12360</name>
</gene>
<keyword evidence="4" id="KW-1185">Reference proteome</keyword>
<feature type="domain" description="Neutral/alkaline non-lysosomal ceramidase N-terminal" evidence="2">
    <location>
        <begin position="27"/>
        <end position="253"/>
    </location>
</feature>
<protein>
    <submittedName>
        <fullName evidence="3">Neutral/alkaline non-lysosomal ceramidase</fullName>
    </submittedName>
</protein>
<evidence type="ECO:0000259" key="2">
    <source>
        <dbReference type="Pfam" id="PF04734"/>
    </source>
</evidence>
<dbReference type="InterPro" id="IPR031329">
    <property type="entry name" value="NEUT/ALK_ceramidase_N"/>
</dbReference>